<feature type="domain" description="HTH araC/xylS-type" evidence="4">
    <location>
        <begin position="184"/>
        <end position="282"/>
    </location>
</feature>
<evidence type="ECO:0000313" key="5">
    <source>
        <dbReference type="EMBL" id="OOQ61913.1"/>
    </source>
</evidence>
<protein>
    <submittedName>
        <fullName evidence="5">AraC family transcriptional regulator</fullName>
    </submittedName>
</protein>
<dbReference type="PROSITE" id="PS01124">
    <property type="entry name" value="HTH_ARAC_FAMILY_2"/>
    <property type="match status" value="1"/>
</dbReference>
<evidence type="ECO:0000256" key="1">
    <source>
        <dbReference type="ARBA" id="ARBA00023015"/>
    </source>
</evidence>
<organism evidence="5 6">
    <name type="scientific">Mucilaginibacter pedocola</name>
    <dbReference type="NCBI Taxonomy" id="1792845"/>
    <lineage>
        <taxon>Bacteria</taxon>
        <taxon>Pseudomonadati</taxon>
        <taxon>Bacteroidota</taxon>
        <taxon>Sphingobacteriia</taxon>
        <taxon>Sphingobacteriales</taxon>
        <taxon>Sphingobacteriaceae</taxon>
        <taxon>Mucilaginibacter</taxon>
    </lineage>
</organism>
<dbReference type="Proteomes" id="UP000189739">
    <property type="component" value="Unassembled WGS sequence"/>
</dbReference>
<name>A0A1S9PLT1_9SPHI</name>
<dbReference type="Gene3D" id="1.10.10.60">
    <property type="entry name" value="Homeodomain-like"/>
    <property type="match status" value="1"/>
</dbReference>
<dbReference type="SUPFAM" id="SSF46689">
    <property type="entry name" value="Homeodomain-like"/>
    <property type="match status" value="1"/>
</dbReference>
<comment type="caution">
    <text evidence="5">The sequence shown here is derived from an EMBL/GenBank/DDBJ whole genome shotgun (WGS) entry which is preliminary data.</text>
</comment>
<keyword evidence="3" id="KW-0804">Transcription</keyword>
<dbReference type="InterPro" id="IPR018060">
    <property type="entry name" value="HTH_AraC"/>
</dbReference>
<sequence>MSKKSRQIPVNKLPEGAYHGIMMMRDSFDGSPNSYEVERSHRDGGYTFIIQEEGNTHIEIDFQTYCIQAPAIVFIKPDQVHRLIKFEHAAISTWIITEEDLRSEYLNSLQNLSPVKPLAVEPGTLATLSQAAALCLKLSEQKEEKLYHSILKESCNTLVAMVVSQYLGKSQPSEHFTRFEIITRSFKTSLEKNFRKIKEPAAYAELLNISTSYLNECVKATTGRSVSAHIQQRVMLEAKRLLFHSSRSVKEIAGELGYHDHSYFIRLFVKVAGSTPIAFRDKNRE</sequence>
<dbReference type="Pfam" id="PF12833">
    <property type="entry name" value="HTH_18"/>
    <property type="match status" value="1"/>
</dbReference>
<dbReference type="RefSeq" id="WP_078346096.1">
    <property type="nucleotide sequence ID" value="NZ_MBTF01000001.1"/>
</dbReference>
<gene>
    <name evidence="5" type="ORF">BC343_02295</name>
</gene>
<dbReference type="PANTHER" id="PTHR43280:SF32">
    <property type="entry name" value="TRANSCRIPTIONAL REGULATORY PROTEIN"/>
    <property type="match status" value="1"/>
</dbReference>
<dbReference type="EMBL" id="MBTF01000001">
    <property type="protein sequence ID" value="OOQ61913.1"/>
    <property type="molecule type" value="Genomic_DNA"/>
</dbReference>
<dbReference type="InterPro" id="IPR037923">
    <property type="entry name" value="HTH-like"/>
</dbReference>
<dbReference type="InterPro" id="IPR009057">
    <property type="entry name" value="Homeodomain-like_sf"/>
</dbReference>
<dbReference type="AlphaFoldDB" id="A0A1S9PLT1"/>
<reference evidence="5 6" key="1">
    <citation type="submission" date="2016-07" db="EMBL/GenBank/DDBJ databases">
        <title>Genomic analysis of zinc-resistant bacterium Mucilaginibacter pedocola TBZ30.</title>
        <authorList>
            <person name="Huang J."/>
            <person name="Tang J."/>
        </authorList>
    </citation>
    <scope>NUCLEOTIDE SEQUENCE [LARGE SCALE GENOMIC DNA]</scope>
    <source>
        <strain evidence="5 6">TBZ30</strain>
    </source>
</reference>
<dbReference type="GO" id="GO:0043565">
    <property type="term" value="F:sequence-specific DNA binding"/>
    <property type="evidence" value="ECO:0007669"/>
    <property type="project" value="InterPro"/>
</dbReference>
<dbReference type="OrthoDB" id="2585681at2"/>
<dbReference type="GO" id="GO:0003700">
    <property type="term" value="F:DNA-binding transcription factor activity"/>
    <property type="evidence" value="ECO:0007669"/>
    <property type="project" value="InterPro"/>
</dbReference>
<evidence type="ECO:0000256" key="2">
    <source>
        <dbReference type="ARBA" id="ARBA00023125"/>
    </source>
</evidence>
<dbReference type="Pfam" id="PF02311">
    <property type="entry name" value="AraC_binding"/>
    <property type="match status" value="1"/>
</dbReference>
<evidence type="ECO:0000256" key="3">
    <source>
        <dbReference type="ARBA" id="ARBA00023163"/>
    </source>
</evidence>
<evidence type="ECO:0000259" key="4">
    <source>
        <dbReference type="PROSITE" id="PS01124"/>
    </source>
</evidence>
<keyword evidence="6" id="KW-1185">Reference proteome</keyword>
<accession>A0A1S9PLT1</accession>
<keyword evidence="2" id="KW-0238">DNA-binding</keyword>
<evidence type="ECO:0000313" key="6">
    <source>
        <dbReference type="Proteomes" id="UP000189739"/>
    </source>
</evidence>
<dbReference type="InterPro" id="IPR003313">
    <property type="entry name" value="AraC-bd"/>
</dbReference>
<proteinExistence type="predicted"/>
<dbReference type="PANTHER" id="PTHR43280">
    <property type="entry name" value="ARAC-FAMILY TRANSCRIPTIONAL REGULATOR"/>
    <property type="match status" value="1"/>
</dbReference>
<dbReference type="SUPFAM" id="SSF51215">
    <property type="entry name" value="Regulatory protein AraC"/>
    <property type="match status" value="1"/>
</dbReference>
<dbReference type="SMART" id="SM00342">
    <property type="entry name" value="HTH_ARAC"/>
    <property type="match status" value="1"/>
</dbReference>
<keyword evidence="1" id="KW-0805">Transcription regulation</keyword>
<dbReference type="STRING" id="1792845.BC343_02295"/>